<organism evidence="3">
    <name type="scientific">Musa acuminata subsp. malaccensis</name>
    <name type="common">Wild banana</name>
    <name type="synonym">Musa malaccensis</name>
    <dbReference type="NCBI Taxonomy" id="214687"/>
    <lineage>
        <taxon>Eukaryota</taxon>
        <taxon>Viridiplantae</taxon>
        <taxon>Streptophyta</taxon>
        <taxon>Embryophyta</taxon>
        <taxon>Tracheophyta</taxon>
        <taxon>Spermatophyta</taxon>
        <taxon>Magnoliopsida</taxon>
        <taxon>Liliopsida</taxon>
        <taxon>Zingiberales</taxon>
        <taxon>Musaceae</taxon>
        <taxon>Musa</taxon>
    </lineage>
</organism>
<evidence type="ECO:0000256" key="2">
    <source>
        <dbReference type="SAM" id="Phobius"/>
    </source>
</evidence>
<feature type="region of interest" description="Disordered" evidence="1">
    <location>
        <begin position="1"/>
        <end position="21"/>
    </location>
</feature>
<feature type="transmembrane region" description="Helical" evidence="2">
    <location>
        <begin position="27"/>
        <end position="49"/>
    </location>
</feature>
<protein>
    <submittedName>
        <fullName evidence="3">(wild Malaysian banana) hypothetical protein</fullName>
    </submittedName>
</protein>
<dbReference type="AlphaFoldDB" id="A0A8D6ZQA2"/>
<keyword evidence="2" id="KW-0812">Transmembrane</keyword>
<evidence type="ECO:0000313" key="3">
    <source>
        <dbReference type="EMBL" id="CAG1833357.1"/>
    </source>
</evidence>
<feature type="non-terminal residue" evidence="3">
    <location>
        <position position="1"/>
    </location>
</feature>
<accession>A0A8D6ZQA2</accession>
<keyword evidence="2" id="KW-1133">Transmembrane helix</keyword>
<keyword evidence="2" id="KW-0472">Membrane</keyword>
<proteinExistence type="predicted"/>
<gene>
    <name evidence="3" type="ORF">GSMUA_92780.1</name>
</gene>
<reference evidence="3" key="1">
    <citation type="submission" date="2021-03" db="EMBL/GenBank/DDBJ databases">
        <authorList>
            <consortium name="Genoscope - CEA"/>
            <person name="William W."/>
        </authorList>
    </citation>
    <scope>NUCLEOTIDE SEQUENCE</scope>
    <source>
        <strain evidence="3">Doubled-haploid Pahang</strain>
    </source>
</reference>
<evidence type="ECO:0000256" key="1">
    <source>
        <dbReference type="SAM" id="MobiDB-lite"/>
    </source>
</evidence>
<sequence length="79" mass="8217">TSNRSEEGAREPGIDRRLSHRRDGARAPLVVGSSGLQLGTILPLALLPVRVLMAPHRLRVGELAAAVLALVLPPVPGGA</sequence>
<name>A0A8D6ZQA2_MUSAM</name>
<dbReference type="EMBL" id="HG996472">
    <property type="protein sequence ID" value="CAG1833357.1"/>
    <property type="molecule type" value="Genomic_DNA"/>
</dbReference>